<comment type="subcellular location">
    <subcellularLocation>
        <location evidence="5">Cytoplasm</location>
    </subcellularLocation>
</comment>
<dbReference type="PROSITE" id="PS50250">
    <property type="entry name" value="PCI"/>
    <property type="match status" value="1"/>
</dbReference>
<evidence type="ECO:0000256" key="4">
    <source>
        <dbReference type="ARBA" id="ARBA00022917"/>
    </source>
</evidence>
<dbReference type="HAMAP" id="MF_03000">
    <property type="entry name" value="eIF3a"/>
    <property type="match status" value="1"/>
</dbReference>
<name>A0ABR2YZY1_9CHLO</name>
<dbReference type="SUPFAM" id="SSF46785">
    <property type="entry name" value="Winged helix' DNA-binding domain"/>
    <property type="match status" value="1"/>
</dbReference>
<feature type="compositionally biased region" description="Low complexity" evidence="6">
    <location>
        <begin position="908"/>
        <end position="930"/>
    </location>
</feature>
<dbReference type="InterPro" id="IPR000717">
    <property type="entry name" value="PCI_dom"/>
</dbReference>
<evidence type="ECO:0000256" key="6">
    <source>
        <dbReference type="SAM" id="MobiDB-lite"/>
    </source>
</evidence>
<comment type="caution">
    <text evidence="8">The sequence shown here is derived from an EMBL/GenBank/DDBJ whole genome shotgun (WGS) entry which is preliminary data.</text>
</comment>
<accession>A0ABR2YZY1</accession>
<keyword evidence="2 5" id="KW-0396">Initiation factor</keyword>
<feature type="compositionally biased region" description="Low complexity" evidence="6">
    <location>
        <begin position="867"/>
        <end position="885"/>
    </location>
</feature>
<dbReference type="PANTHER" id="PTHR14005:SF0">
    <property type="entry name" value="EUKARYOTIC TRANSLATION INITIATION FACTOR 3 SUBUNIT A"/>
    <property type="match status" value="1"/>
</dbReference>
<dbReference type="PANTHER" id="PTHR14005">
    <property type="entry name" value="EUKARYOTIC TRANSLATION INITIATION FACTOR 3, THETA SUBUNIT"/>
    <property type="match status" value="1"/>
</dbReference>
<dbReference type="InterPro" id="IPR054711">
    <property type="entry name" value="eIF3a_PCI_TPR-like"/>
</dbReference>
<reference evidence="8 9" key="1">
    <citation type="journal article" date="2024" name="Nat. Commun.">
        <title>Phylogenomics reveals the evolutionary origins of lichenization in chlorophyte algae.</title>
        <authorList>
            <person name="Puginier C."/>
            <person name="Libourel C."/>
            <person name="Otte J."/>
            <person name="Skaloud P."/>
            <person name="Haon M."/>
            <person name="Grisel S."/>
            <person name="Petersen M."/>
            <person name="Berrin J.G."/>
            <person name="Delaux P.M."/>
            <person name="Dal Grande F."/>
            <person name="Keller J."/>
        </authorList>
    </citation>
    <scope>NUCLEOTIDE SEQUENCE [LARGE SCALE GENOMIC DNA]</scope>
    <source>
        <strain evidence="8 9">SAG 216-7</strain>
    </source>
</reference>
<dbReference type="Proteomes" id="UP001491310">
    <property type="component" value="Unassembled WGS sequence"/>
</dbReference>
<dbReference type="Gene3D" id="4.10.860.10">
    <property type="entry name" value="UVR domain"/>
    <property type="match status" value="1"/>
</dbReference>
<evidence type="ECO:0000256" key="5">
    <source>
        <dbReference type="HAMAP-Rule" id="MF_03000"/>
    </source>
</evidence>
<feature type="coiled-coil region" evidence="5">
    <location>
        <begin position="564"/>
        <end position="703"/>
    </location>
</feature>
<dbReference type="SMART" id="SM00088">
    <property type="entry name" value="PINT"/>
    <property type="match status" value="1"/>
</dbReference>
<evidence type="ECO:0000256" key="1">
    <source>
        <dbReference type="ARBA" id="ARBA00022490"/>
    </source>
</evidence>
<evidence type="ECO:0000313" key="9">
    <source>
        <dbReference type="Proteomes" id="UP001491310"/>
    </source>
</evidence>
<keyword evidence="1 5" id="KW-0963">Cytoplasm</keyword>
<evidence type="ECO:0000256" key="2">
    <source>
        <dbReference type="ARBA" id="ARBA00022540"/>
    </source>
</evidence>
<sequence length="1001" mass="114077">MGSRFQRGNTFQKPENALKRAEELVVVGQRGAALQTLHDVITSKRHRTWHKVLEQIMFRYIDLCVELKKGRYAKDGLIHYRNVCQQVNISSLEEVIKYFMKTATDKAEAAQSKAAETVLSLDVEDLEVDATPEDLMLSYVSGEKGKDRTDREQVTPWFKFLWETYRCVLDILRNNSRLEALYAMTATRAFQFCLTYKRTTEFRRLCDILRNHLANLNKYRDQRDRPDLTNPDSLQLYLESRFEQLRVACELSLWQEAFRSVEDIQGLAALGKKAPKPQLMAMYYAKLTRIFTVSDSHVYNGYAWYKLYNLAKTYNKNLTGGDVQTLAANVVLSALAIPPFGAADLARSEAAAEQEKERSMRMANLLGFSVDAKRDMRSALSRKALLSELRAKKLVDIVPEEVRQIYVLLESDFSPLELCAQIAPLLESLSSLDAPLSAASPVQEANLTQYKHALQQVAVLRVLRQLSEVYSVMNISSLAALIPFMGFSEVEQLIVEAVKHGYLQVRIDHKMGSVHFGALQLESERLHDIISTLARRLAKALSIINPEPTPSKAEFKTKALAQALATAQIENNRARARKVMIEKRKEDAERQAAALEQQEEHDRLMQERISAAAEEERRKQERLKREEARIAKEIEEREQEEARKMLEAAQKKIGNKRLNIADGATLDKATLMNQVISEQQRARDEAEKKVHALSRRMDHLERARREEEAPLLEAAFQEKLKADEERFHREQEEFKVAHSKSWEVDIEEKRRFMKTLPDKEAFQSTIKARRISEFAQLQAEREQRLAAKREARIMERQLLRRQEYVRRCRQVIEERRRKEEEEKEREEAERRQREEAERLAKLKEIERKQREREAELEEKARKEREALLAAPRPAATEAPAAAAAPSSGAFVPPSKRTGGYVPPVRRGAAPAAPAAETAPAAAASTERPAAVDAAGDKWRPGGARAAEPPAPARSDERPASRPGAFVPRHLRNQGAAPPARAGGRDDPRDEPAPARREGSRW</sequence>
<dbReference type="EMBL" id="JALJOT010000002">
    <property type="protein sequence ID" value="KAK9917232.1"/>
    <property type="molecule type" value="Genomic_DNA"/>
</dbReference>
<protein>
    <recommendedName>
        <fullName evidence="5">Eukaryotic translation initiation factor 3 subunit A</fullName>
        <shortName evidence="5">eIF3a</shortName>
    </recommendedName>
    <alternativeName>
        <fullName evidence="5">Eukaryotic translation initiation factor 3 subunit 10</fullName>
    </alternativeName>
</protein>
<dbReference type="InterPro" id="IPR027512">
    <property type="entry name" value="EIF3A"/>
</dbReference>
<dbReference type="InterPro" id="IPR036390">
    <property type="entry name" value="WH_DNA-bd_sf"/>
</dbReference>
<comment type="subunit">
    <text evidence="5">Component of the eukaryotic translation initiation factor 3 (eIF-3) complex.</text>
</comment>
<organism evidence="8 9">
    <name type="scientific">Coccomyxa subellipsoidea</name>
    <dbReference type="NCBI Taxonomy" id="248742"/>
    <lineage>
        <taxon>Eukaryota</taxon>
        <taxon>Viridiplantae</taxon>
        <taxon>Chlorophyta</taxon>
        <taxon>core chlorophytes</taxon>
        <taxon>Trebouxiophyceae</taxon>
        <taxon>Trebouxiophyceae incertae sedis</taxon>
        <taxon>Coccomyxaceae</taxon>
        <taxon>Coccomyxa</taxon>
    </lineage>
</organism>
<keyword evidence="3 5" id="KW-0694">RNA-binding</keyword>
<keyword evidence="5" id="KW-0175">Coiled coil</keyword>
<keyword evidence="9" id="KW-1185">Reference proteome</keyword>
<evidence type="ECO:0000256" key="3">
    <source>
        <dbReference type="ARBA" id="ARBA00022884"/>
    </source>
</evidence>
<feature type="compositionally biased region" description="Basic and acidic residues" evidence="6">
    <location>
        <begin position="982"/>
        <end position="1001"/>
    </location>
</feature>
<comment type="function">
    <text evidence="5">RNA-binding component of the eukaryotic translation initiation factor 3 (eIF-3) complex, which is involved in protein synthesis of a specialized repertoire of mRNAs and, together with other initiation factors, stimulates binding of mRNA and methionyl-tRNAi to the 40S ribosome. The eIF-3 complex specifically targets and initiates translation of a subset of mRNAs involved in cell proliferation.</text>
</comment>
<comment type="similarity">
    <text evidence="5">Belongs to the eIF-3 subunit A family.</text>
</comment>
<dbReference type="Pfam" id="PF22591">
    <property type="entry name" value="eIF3a_PCI_TPR-like"/>
    <property type="match status" value="1"/>
</dbReference>
<proteinExistence type="inferred from homology"/>
<dbReference type="Gene3D" id="1.25.40.860">
    <property type="match status" value="2"/>
</dbReference>
<evidence type="ECO:0000259" key="7">
    <source>
        <dbReference type="PROSITE" id="PS50250"/>
    </source>
</evidence>
<dbReference type="Pfam" id="PF01399">
    <property type="entry name" value="PCI"/>
    <property type="match status" value="1"/>
</dbReference>
<keyword evidence="4 5" id="KW-0648">Protein biosynthesis</keyword>
<feature type="region of interest" description="Disordered" evidence="6">
    <location>
        <begin position="815"/>
        <end position="1001"/>
    </location>
</feature>
<feature type="compositionally biased region" description="Basic and acidic residues" evidence="6">
    <location>
        <begin position="815"/>
        <end position="866"/>
    </location>
</feature>
<gene>
    <name evidence="8" type="ORF">WJX75_002153</name>
</gene>
<evidence type="ECO:0000313" key="8">
    <source>
        <dbReference type="EMBL" id="KAK9917232.1"/>
    </source>
</evidence>
<feature type="domain" description="PCI" evidence="7">
    <location>
        <begin position="323"/>
        <end position="521"/>
    </location>
</feature>